<name>A0ABU4EZR0_WILMA</name>
<dbReference type="Proteomes" id="UP001185792">
    <property type="component" value="Unassembled WGS sequence"/>
</dbReference>
<evidence type="ECO:0000313" key="2">
    <source>
        <dbReference type="Proteomes" id="UP001185792"/>
    </source>
</evidence>
<reference evidence="1 2" key="1">
    <citation type="submission" date="2023-10" db="EMBL/GenBank/DDBJ databases">
        <title>Development of a sustainable strategy for remediation of hydrocarbon-contaminated territories based on the waste exchange concept.</title>
        <authorList>
            <person name="Krivoruchko A."/>
        </authorList>
    </citation>
    <scope>NUCLEOTIDE SEQUENCE [LARGE SCALE GENOMIC DNA]</scope>
    <source>
        <strain evidence="1 2">IEGM 1236</strain>
    </source>
</reference>
<sequence length="125" mass="13378">MSPSTDPRAILLAAAREHARIGKCSDSTSTAAQQMLLSEICQACDPHSWTDDTDMSDAQMCELICTALSAFIEHTTHCPPVATALDQLRRDLTATHDGPQRRAGDQAITTSPAVLTLWVTTGAGR</sequence>
<organism evidence="1 2">
    <name type="scientific">Williamsia marianensis</name>
    <dbReference type="NCBI Taxonomy" id="85044"/>
    <lineage>
        <taxon>Bacteria</taxon>
        <taxon>Bacillati</taxon>
        <taxon>Actinomycetota</taxon>
        <taxon>Actinomycetes</taxon>
        <taxon>Mycobacteriales</taxon>
        <taxon>Nocardiaceae</taxon>
        <taxon>Williamsia</taxon>
    </lineage>
</organism>
<comment type="caution">
    <text evidence="1">The sequence shown here is derived from an EMBL/GenBank/DDBJ whole genome shotgun (WGS) entry which is preliminary data.</text>
</comment>
<accession>A0ABU4EZR0</accession>
<keyword evidence="2" id="KW-1185">Reference proteome</keyword>
<gene>
    <name evidence="1" type="ORF">R4198_23890</name>
</gene>
<proteinExistence type="predicted"/>
<dbReference type="EMBL" id="JAWLUM010000005">
    <property type="protein sequence ID" value="MDV7136747.1"/>
    <property type="molecule type" value="Genomic_DNA"/>
</dbReference>
<dbReference type="RefSeq" id="WP_317714722.1">
    <property type="nucleotide sequence ID" value="NZ_JAWLUM010000005.1"/>
</dbReference>
<evidence type="ECO:0000313" key="1">
    <source>
        <dbReference type="EMBL" id="MDV7136747.1"/>
    </source>
</evidence>
<protein>
    <submittedName>
        <fullName evidence="1">Uncharacterized protein</fullName>
    </submittedName>
</protein>